<evidence type="ECO:0000256" key="6">
    <source>
        <dbReference type="ARBA" id="ARBA00022989"/>
    </source>
</evidence>
<accession>A0A4R3M1D6</accession>
<evidence type="ECO:0000256" key="4">
    <source>
        <dbReference type="ARBA" id="ARBA00022519"/>
    </source>
</evidence>
<dbReference type="Pfam" id="PF04290">
    <property type="entry name" value="DctQ"/>
    <property type="match status" value="1"/>
</dbReference>
<dbReference type="InterPro" id="IPR007387">
    <property type="entry name" value="TRAP_DctQ"/>
</dbReference>
<evidence type="ECO:0000256" key="8">
    <source>
        <dbReference type="ARBA" id="ARBA00038436"/>
    </source>
</evidence>
<keyword evidence="12" id="KW-1185">Reference proteome</keyword>
<dbReference type="GO" id="GO:0005886">
    <property type="term" value="C:plasma membrane"/>
    <property type="evidence" value="ECO:0007669"/>
    <property type="project" value="UniProtKB-SubCell"/>
</dbReference>
<dbReference type="PANTHER" id="PTHR35011">
    <property type="entry name" value="2,3-DIKETO-L-GULONATE TRAP TRANSPORTER SMALL PERMEASE PROTEIN YIAM"/>
    <property type="match status" value="1"/>
</dbReference>
<evidence type="ECO:0000256" key="2">
    <source>
        <dbReference type="ARBA" id="ARBA00022448"/>
    </source>
</evidence>
<reference evidence="11 12" key="1">
    <citation type="submission" date="2019-03" db="EMBL/GenBank/DDBJ databases">
        <title>Genomic Encyclopedia of Type Strains, Phase IV (KMG-IV): sequencing the most valuable type-strain genomes for metagenomic binning, comparative biology and taxonomic classification.</title>
        <authorList>
            <person name="Goeker M."/>
        </authorList>
    </citation>
    <scope>NUCLEOTIDE SEQUENCE [LARGE SCALE GENOMIC DNA]</scope>
    <source>
        <strain evidence="11 12">DSM 9035</strain>
    </source>
</reference>
<proteinExistence type="inferred from homology"/>
<comment type="caution">
    <text evidence="11">The sequence shown here is derived from an EMBL/GenBank/DDBJ whole genome shotgun (WGS) entry which is preliminary data.</text>
</comment>
<evidence type="ECO:0000256" key="5">
    <source>
        <dbReference type="ARBA" id="ARBA00022692"/>
    </source>
</evidence>
<comment type="function">
    <text evidence="9">Part of the tripartite ATP-independent periplasmic (TRAP) transport system.</text>
</comment>
<evidence type="ECO:0000256" key="9">
    <source>
        <dbReference type="RuleBase" id="RU369079"/>
    </source>
</evidence>
<dbReference type="Proteomes" id="UP000294664">
    <property type="component" value="Unassembled WGS sequence"/>
</dbReference>
<dbReference type="OrthoDB" id="7843639at2"/>
<dbReference type="GO" id="GO:0022857">
    <property type="term" value="F:transmembrane transporter activity"/>
    <property type="evidence" value="ECO:0007669"/>
    <property type="project" value="UniProtKB-UniRule"/>
</dbReference>
<dbReference type="RefSeq" id="WP_132030520.1">
    <property type="nucleotide sequence ID" value="NZ_SMAI01000003.1"/>
</dbReference>
<keyword evidence="6 9" id="KW-1133">Transmembrane helix</keyword>
<comment type="subunit">
    <text evidence="9">The complex comprises the extracytoplasmic solute receptor protein and the two transmembrane proteins.</text>
</comment>
<evidence type="ECO:0000256" key="7">
    <source>
        <dbReference type="ARBA" id="ARBA00023136"/>
    </source>
</evidence>
<keyword evidence="2 9" id="KW-0813">Transport</keyword>
<keyword evidence="5 9" id="KW-0812">Transmembrane</keyword>
<evidence type="ECO:0000313" key="11">
    <source>
        <dbReference type="EMBL" id="TCT05989.1"/>
    </source>
</evidence>
<feature type="transmembrane region" description="Helical" evidence="9">
    <location>
        <begin position="60"/>
        <end position="83"/>
    </location>
</feature>
<gene>
    <name evidence="11" type="ORF">EDC64_10390</name>
</gene>
<protein>
    <recommendedName>
        <fullName evidence="9">TRAP transporter small permease protein</fullName>
    </recommendedName>
</protein>
<comment type="similarity">
    <text evidence="8 9">Belongs to the TRAP transporter small permease family.</text>
</comment>
<feature type="transmembrane region" description="Helical" evidence="9">
    <location>
        <begin position="135"/>
        <end position="156"/>
    </location>
</feature>
<dbReference type="GO" id="GO:0015740">
    <property type="term" value="P:C4-dicarboxylate transport"/>
    <property type="evidence" value="ECO:0007669"/>
    <property type="project" value="TreeGrafter"/>
</dbReference>
<keyword evidence="7 9" id="KW-0472">Membrane</keyword>
<evidence type="ECO:0000256" key="3">
    <source>
        <dbReference type="ARBA" id="ARBA00022475"/>
    </source>
</evidence>
<comment type="subcellular location">
    <subcellularLocation>
        <location evidence="1 9">Cell inner membrane</location>
        <topology evidence="1 9">Multi-pass membrane protein</topology>
    </subcellularLocation>
</comment>
<feature type="domain" description="Tripartite ATP-independent periplasmic transporters DctQ component" evidence="10">
    <location>
        <begin position="26"/>
        <end position="158"/>
    </location>
</feature>
<feature type="transmembrane region" description="Helical" evidence="9">
    <location>
        <begin position="21"/>
        <end position="40"/>
    </location>
</feature>
<keyword evidence="3" id="KW-1003">Cell membrane</keyword>
<dbReference type="EMBL" id="SMAI01000003">
    <property type="protein sequence ID" value="TCT05989.1"/>
    <property type="molecule type" value="Genomic_DNA"/>
</dbReference>
<organism evidence="11 12">
    <name type="scientific">Aquabacter spiritensis</name>
    <dbReference type="NCBI Taxonomy" id="933073"/>
    <lineage>
        <taxon>Bacteria</taxon>
        <taxon>Pseudomonadati</taxon>
        <taxon>Pseudomonadota</taxon>
        <taxon>Alphaproteobacteria</taxon>
        <taxon>Hyphomicrobiales</taxon>
        <taxon>Xanthobacteraceae</taxon>
        <taxon>Aquabacter</taxon>
    </lineage>
</organism>
<dbReference type="InterPro" id="IPR055348">
    <property type="entry name" value="DctQ"/>
</dbReference>
<name>A0A4R3M1D6_9HYPH</name>
<evidence type="ECO:0000256" key="1">
    <source>
        <dbReference type="ARBA" id="ARBA00004429"/>
    </source>
</evidence>
<dbReference type="PANTHER" id="PTHR35011:SF2">
    <property type="entry name" value="2,3-DIKETO-L-GULONATE TRAP TRANSPORTER SMALL PERMEASE PROTEIN YIAM"/>
    <property type="match status" value="1"/>
</dbReference>
<keyword evidence="4 9" id="KW-0997">Cell inner membrane</keyword>
<feature type="transmembrane region" description="Helical" evidence="9">
    <location>
        <begin position="95"/>
        <end position="115"/>
    </location>
</feature>
<dbReference type="AlphaFoldDB" id="A0A4R3M1D6"/>
<sequence length="178" mass="19322">MKTIFRIIDVMNHALRHAVGAVLGVMVVTVAIQICVRFVLPRLGIVAAAPWTEELARYLLVWAVFVGAAVATRTGALICMDSLPDALPPALGHIVRTFALLLTIGFFALLFWLGLRWVEFGLAETSTVMALPMAWVYAAMPVGAAVSIVNLAALLFERRLERREARAALDQDPAASIV</sequence>
<evidence type="ECO:0000259" key="10">
    <source>
        <dbReference type="Pfam" id="PF04290"/>
    </source>
</evidence>
<evidence type="ECO:0000313" key="12">
    <source>
        <dbReference type="Proteomes" id="UP000294664"/>
    </source>
</evidence>